<reference evidence="1 2" key="1">
    <citation type="submission" date="2020-08" db="EMBL/GenBank/DDBJ databases">
        <title>Genomic Encyclopedia of Type Strains, Phase IV (KMG-IV): sequencing the most valuable type-strain genomes for metagenomic binning, comparative biology and taxonomic classification.</title>
        <authorList>
            <person name="Goeker M."/>
        </authorList>
    </citation>
    <scope>NUCLEOTIDE SEQUENCE [LARGE SCALE GENOMIC DNA]</scope>
    <source>
        <strain evidence="1 2">YC6723</strain>
    </source>
</reference>
<evidence type="ECO:0000313" key="2">
    <source>
        <dbReference type="Proteomes" id="UP000529795"/>
    </source>
</evidence>
<organism evidence="1 2">
    <name type="scientific">Sphingomonas jinjuensis</name>
    <dbReference type="NCBI Taxonomy" id="535907"/>
    <lineage>
        <taxon>Bacteria</taxon>
        <taxon>Pseudomonadati</taxon>
        <taxon>Pseudomonadota</taxon>
        <taxon>Alphaproteobacteria</taxon>
        <taxon>Sphingomonadales</taxon>
        <taxon>Sphingomonadaceae</taxon>
        <taxon>Sphingomonas</taxon>
    </lineage>
</organism>
<protein>
    <submittedName>
        <fullName evidence="1">Transcriptional regulator with XRE-family HTH domain</fullName>
    </submittedName>
</protein>
<dbReference type="Proteomes" id="UP000529795">
    <property type="component" value="Unassembled WGS sequence"/>
</dbReference>
<comment type="caution">
    <text evidence="1">The sequence shown here is derived from an EMBL/GenBank/DDBJ whole genome shotgun (WGS) entry which is preliminary data.</text>
</comment>
<dbReference type="CDD" id="cd00093">
    <property type="entry name" value="HTH_XRE"/>
    <property type="match status" value="1"/>
</dbReference>
<name>A0A840FBX2_9SPHN</name>
<gene>
    <name evidence="1" type="ORF">GGQ80_002052</name>
</gene>
<dbReference type="InterPro" id="IPR001387">
    <property type="entry name" value="Cro/C1-type_HTH"/>
</dbReference>
<dbReference type="SUPFAM" id="SSF47413">
    <property type="entry name" value="lambda repressor-like DNA-binding domains"/>
    <property type="match status" value="1"/>
</dbReference>
<dbReference type="Gene3D" id="1.10.260.40">
    <property type="entry name" value="lambda repressor-like DNA-binding domains"/>
    <property type="match status" value="1"/>
</dbReference>
<accession>A0A840FBX2</accession>
<dbReference type="InterPro" id="IPR010982">
    <property type="entry name" value="Lambda_DNA-bd_dom_sf"/>
</dbReference>
<proteinExistence type="predicted"/>
<evidence type="ECO:0000313" key="1">
    <source>
        <dbReference type="EMBL" id="MBB4154142.1"/>
    </source>
</evidence>
<dbReference type="AlphaFoldDB" id="A0A840FBX2"/>
<sequence>MTLKEWLEDKGMTGPQFATRIGRSSEAVRRYVAGERIPDRDTMPLVVKETSGAVTPNDFFGILAEEAA</sequence>
<keyword evidence="2" id="KW-1185">Reference proteome</keyword>
<dbReference type="RefSeq" id="WP_183984391.1">
    <property type="nucleotide sequence ID" value="NZ_JACIEV010000005.1"/>
</dbReference>
<dbReference type="EMBL" id="JACIEV010000005">
    <property type="protein sequence ID" value="MBB4154142.1"/>
    <property type="molecule type" value="Genomic_DNA"/>
</dbReference>
<dbReference type="GO" id="GO:0003677">
    <property type="term" value="F:DNA binding"/>
    <property type="evidence" value="ECO:0007669"/>
    <property type="project" value="InterPro"/>
</dbReference>